<proteinExistence type="predicted"/>
<dbReference type="InterPro" id="IPR029309">
    <property type="entry name" value="CaRF"/>
</dbReference>
<comment type="caution">
    <text evidence="1">The sequence shown here is derived from an EMBL/GenBank/DDBJ whole genome shotgun (WGS) entry which is preliminary data.</text>
</comment>
<sequence length="116" mass="13425">MTVHTPIKMIFFFYYYYDYAAHAQGNILFNSANGGVPIYVELVPFRVTADTTKQCIFGDEYNKKSNAQHQDEPDADWQGIKKKRLLLQGTENKGCKATMNLKYIKLYQEHKVGNYS</sequence>
<dbReference type="Pfam" id="PF15299">
    <property type="entry name" value="ALS2CR8"/>
    <property type="match status" value="1"/>
</dbReference>
<reference evidence="1" key="2">
    <citation type="submission" date="2021-09" db="EMBL/GenBank/DDBJ databases">
        <authorList>
            <person name="Jia N."/>
            <person name="Wang J."/>
            <person name="Shi W."/>
            <person name="Du L."/>
            <person name="Sun Y."/>
            <person name="Zhan W."/>
            <person name="Jiang J."/>
            <person name="Wang Q."/>
            <person name="Zhang B."/>
            <person name="Ji P."/>
            <person name="Sakyi L.B."/>
            <person name="Cui X."/>
            <person name="Yuan T."/>
            <person name="Jiang B."/>
            <person name="Yang W."/>
            <person name="Lam T.T.-Y."/>
            <person name="Chang Q."/>
            <person name="Ding S."/>
            <person name="Wang X."/>
            <person name="Zhu J."/>
            <person name="Ruan X."/>
            <person name="Zhao L."/>
            <person name="Wei J."/>
            <person name="Que T."/>
            <person name="Du C."/>
            <person name="Cheng J."/>
            <person name="Dai P."/>
            <person name="Han X."/>
            <person name="Huang E."/>
            <person name="Gao Y."/>
            <person name="Liu J."/>
            <person name="Shao H."/>
            <person name="Ye R."/>
            <person name="Li L."/>
            <person name="Wei W."/>
            <person name="Wang X."/>
            <person name="Wang C."/>
            <person name="Huo Q."/>
            <person name="Li W."/>
            <person name="Guo W."/>
            <person name="Chen H."/>
            <person name="Chen S."/>
            <person name="Zhou L."/>
            <person name="Zhou L."/>
            <person name="Ni X."/>
            <person name="Tian J."/>
            <person name="Zhou Y."/>
            <person name="Sheng Y."/>
            <person name="Liu T."/>
            <person name="Pan Y."/>
            <person name="Xia L."/>
            <person name="Li J."/>
            <person name="Zhao F."/>
            <person name="Cao W."/>
        </authorList>
    </citation>
    <scope>NUCLEOTIDE SEQUENCE</scope>
    <source>
        <strain evidence="1">Rmic-2018</strain>
        <tissue evidence="1">Larvae</tissue>
    </source>
</reference>
<keyword evidence="2" id="KW-1185">Reference proteome</keyword>
<evidence type="ECO:0000313" key="1">
    <source>
        <dbReference type="EMBL" id="KAH8036660.1"/>
    </source>
</evidence>
<dbReference type="Proteomes" id="UP000821866">
    <property type="component" value="Chromosome 10"/>
</dbReference>
<reference evidence="1" key="1">
    <citation type="journal article" date="2020" name="Cell">
        <title>Large-Scale Comparative Analyses of Tick Genomes Elucidate Their Genetic Diversity and Vector Capacities.</title>
        <authorList>
            <consortium name="Tick Genome and Microbiome Consortium (TIGMIC)"/>
            <person name="Jia N."/>
            <person name="Wang J."/>
            <person name="Shi W."/>
            <person name="Du L."/>
            <person name="Sun Y."/>
            <person name="Zhan W."/>
            <person name="Jiang J.F."/>
            <person name="Wang Q."/>
            <person name="Zhang B."/>
            <person name="Ji P."/>
            <person name="Bell-Sakyi L."/>
            <person name="Cui X.M."/>
            <person name="Yuan T.T."/>
            <person name="Jiang B.G."/>
            <person name="Yang W.F."/>
            <person name="Lam T.T."/>
            <person name="Chang Q.C."/>
            <person name="Ding S.J."/>
            <person name="Wang X.J."/>
            <person name="Zhu J.G."/>
            <person name="Ruan X.D."/>
            <person name="Zhao L."/>
            <person name="Wei J.T."/>
            <person name="Ye R.Z."/>
            <person name="Que T.C."/>
            <person name="Du C.H."/>
            <person name="Zhou Y.H."/>
            <person name="Cheng J.X."/>
            <person name="Dai P.F."/>
            <person name="Guo W.B."/>
            <person name="Han X.H."/>
            <person name="Huang E.J."/>
            <person name="Li L.F."/>
            <person name="Wei W."/>
            <person name="Gao Y.C."/>
            <person name="Liu J.Z."/>
            <person name="Shao H.Z."/>
            <person name="Wang X."/>
            <person name="Wang C.C."/>
            <person name="Yang T.C."/>
            <person name="Huo Q.B."/>
            <person name="Li W."/>
            <person name="Chen H.Y."/>
            <person name="Chen S.E."/>
            <person name="Zhou L.G."/>
            <person name="Ni X.B."/>
            <person name="Tian J.H."/>
            <person name="Sheng Y."/>
            <person name="Liu T."/>
            <person name="Pan Y.S."/>
            <person name="Xia L.Y."/>
            <person name="Li J."/>
            <person name="Zhao F."/>
            <person name="Cao W.C."/>
        </authorList>
    </citation>
    <scope>NUCLEOTIDE SEQUENCE</scope>
    <source>
        <strain evidence="1">Rmic-2018</strain>
    </source>
</reference>
<protein>
    <submittedName>
        <fullName evidence="1">Uncharacterized protein</fullName>
    </submittedName>
</protein>
<gene>
    <name evidence="1" type="ORF">HPB51_003550</name>
</gene>
<accession>A0A9J6ER61</accession>
<dbReference type="GO" id="GO:0003700">
    <property type="term" value="F:DNA-binding transcription factor activity"/>
    <property type="evidence" value="ECO:0007669"/>
    <property type="project" value="InterPro"/>
</dbReference>
<dbReference type="EMBL" id="JABSTU010000002">
    <property type="protein sequence ID" value="KAH8036660.1"/>
    <property type="molecule type" value="Genomic_DNA"/>
</dbReference>
<organism evidence="1 2">
    <name type="scientific">Rhipicephalus microplus</name>
    <name type="common">Cattle tick</name>
    <name type="synonym">Boophilus microplus</name>
    <dbReference type="NCBI Taxonomy" id="6941"/>
    <lineage>
        <taxon>Eukaryota</taxon>
        <taxon>Metazoa</taxon>
        <taxon>Ecdysozoa</taxon>
        <taxon>Arthropoda</taxon>
        <taxon>Chelicerata</taxon>
        <taxon>Arachnida</taxon>
        <taxon>Acari</taxon>
        <taxon>Parasitiformes</taxon>
        <taxon>Ixodida</taxon>
        <taxon>Ixodoidea</taxon>
        <taxon>Ixodidae</taxon>
        <taxon>Rhipicephalinae</taxon>
        <taxon>Rhipicephalus</taxon>
        <taxon>Boophilus</taxon>
    </lineage>
</organism>
<dbReference type="AlphaFoldDB" id="A0A9J6ER61"/>
<evidence type="ECO:0000313" key="2">
    <source>
        <dbReference type="Proteomes" id="UP000821866"/>
    </source>
</evidence>
<name>A0A9J6ER61_RHIMP</name>